<dbReference type="CDD" id="cd02440">
    <property type="entry name" value="AdoMet_MTases"/>
    <property type="match status" value="1"/>
</dbReference>
<keyword evidence="2" id="KW-0489">Methyltransferase</keyword>
<sequence length="354" mass="38543">MSASPVPSDLPSADRRRAARHAEQALGTDRFHEPRRTDCPWCGSARLRTRLTARDLLQHKPGTFTLDVCRDCGHTFQNPRLTREGLAFYLRDLDGHRPDGARQHRSAARAMLPHPEPESWLDIGTGRGEFPATAGELFPYTSFDGLDPTPLVLGAQADGHVEEAYRGRLTDPELRTALRGRYDVVSMLHHLEHTPDPREELRAALAALRPGGRLLVETADPTCAFAALLGGWWARHGQPRHLHLLPLSNVRAELESQGCAVDTADRHGAHVPHDLSAATSLALGRILPDPDAPGRRTAPGALRRGARTVLTGAAAPVRLTATALDHALAPLLCRAGFSNTYRIIARKGAAPPEE</sequence>
<proteinExistence type="predicted"/>
<reference evidence="2 3" key="1">
    <citation type="journal article" date="2019" name="Int. J. Syst. Evol. Microbiol.">
        <title>Streptomyces cadmiisoli sp. nov., a novel actinomycete isolated from cadmium-contaminated soil.</title>
        <authorList>
            <person name="Li K."/>
            <person name="Tang X."/>
            <person name="Zhao J."/>
            <person name="Guo Y."/>
            <person name="Tang Y."/>
            <person name="Gao J."/>
        </authorList>
    </citation>
    <scope>NUCLEOTIDE SEQUENCE [LARGE SCALE GENOMIC DNA]</scope>
    <source>
        <strain evidence="2 3">ZFG47</strain>
    </source>
</reference>
<dbReference type="GO" id="GO:0032259">
    <property type="term" value="P:methylation"/>
    <property type="evidence" value="ECO:0007669"/>
    <property type="project" value="UniProtKB-KW"/>
</dbReference>
<accession>A0A2Z4J4M8</accession>
<dbReference type="SUPFAM" id="SSF53335">
    <property type="entry name" value="S-adenosyl-L-methionine-dependent methyltransferases"/>
    <property type="match status" value="1"/>
</dbReference>
<evidence type="ECO:0000313" key="2">
    <source>
        <dbReference type="EMBL" id="AWW39957.1"/>
    </source>
</evidence>
<dbReference type="RefSeq" id="WP_079002145.1">
    <property type="nucleotide sequence ID" value="NZ_CP030073.1"/>
</dbReference>
<dbReference type="KEGG" id="scad:DN051_27535"/>
<keyword evidence="2" id="KW-0808">Transferase</keyword>
<evidence type="ECO:0000256" key="1">
    <source>
        <dbReference type="SAM" id="MobiDB-lite"/>
    </source>
</evidence>
<dbReference type="AlphaFoldDB" id="A0A2Z4J4M8"/>
<dbReference type="Proteomes" id="UP000249616">
    <property type="component" value="Chromosome"/>
</dbReference>
<organism evidence="2 3">
    <name type="scientific">Streptomyces cadmiisoli</name>
    <dbReference type="NCBI Taxonomy" id="2184053"/>
    <lineage>
        <taxon>Bacteria</taxon>
        <taxon>Bacillati</taxon>
        <taxon>Actinomycetota</taxon>
        <taxon>Actinomycetes</taxon>
        <taxon>Kitasatosporales</taxon>
        <taxon>Streptomycetaceae</taxon>
        <taxon>Streptomyces</taxon>
        <taxon>Streptomyces aurantiacus group</taxon>
    </lineage>
</organism>
<dbReference type="GO" id="GO:0008168">
    <property type="term" value="F:methyltransferase activity"/>
    <property type="evidence" value="ECO:0007669"/>
    <property type="project" value="UniProtKB-KW"/>
</dbReference>
<dbReference type="Pfam" id="PF13489">
    <property type="entry name" value="Methyltransf_23"/>
    <property type="match status" value="1"/>
</dbReference>
<dbReference type="Gene3D" id="3.40.50.150">
    <property type="entry name" value="Vaccinia Virus protein VP39"/>
    <property type="match status" value="1"/>
</dbReference>
<dbReference type="InterPro" id="IPR029063">
    <property type="entry name" value="SAM-dependent_MTases_sf"/>
</dbReference>
<feature type="compositionally biased region" description="Basic and acidic residues" evidence="1">
    <location>
        <begin position="12"/>
        <end position="30"/>
    </location>
</feature>
<keyword evidence="3" id="KW-1185">Reference proteome</keyword>
<feature type="region of interest" description="Disordered" evidence="1">
    <location>
        <begin position="1"/>
        <end position="30"/>
    </location>
</feature>
<gene>
    <name evidence="2" type="ORF">DN051_27535</name>
</gene>
<name>A0A2Z4J4M8_9ACTN</name>
<protein>
    <submittedName>
        <fullName evidence="2">Class I SAM-dependent methyltransferase</fullName>
    </submittedName>
</protein>
<dbReference type="EMBL" id="CP030073">
    <property type="protein sequence ID" value="AWW39957.1"/>
    <property type="molecule type" value="Genomic_DNA"/>
</dbReference>
<evidence type="ECO:0000313" key="3">
    <source>
        <dbReference type="Proteomes" id="UP000249616"/>
    </source>
</evidence>